<feature type="binding site" evidence="10">
    <location>
        <position position="213"/>
    </location>
    <ligand>
        <name>Zn(2+)</name>
        <dbReference type="ChEBI" id="CHEBI:29105"/>
    </ligand>
</feature>
<dbReference type="EMBL" id="JASJQH010000607">
    <property type="protein sequence ID" value="KAK9763564.1"/>
    <property type="molecule type" value="Genomic_DNA"/>
</dbReference>
<keyword evidence="11" id="KW-0175">Coiled coil</keyword>
<evidence type="ECO:0000256" key="10">
    <source>
        <dbReference type="HAMAP-Rule" id="MF_03049"/>
    </source>
</evidence>
<evidence type="ECO:0000256" key="1">
    <source>
        <dbReference type="ARBA" id="ARBA00004514"/>
    </source>
</evidence>
<dbReference type="Pfam" id="PF00899">
    <property type="entry name" value="ThiF"/>
    <property type="match status" value="1"/>
</dbReference>
<feature type="binding site" evidence="10">
    <location>
        <position position="216"/>
    </location>
    <ligand>
        <name>Zn(2+)</name>
        <dbReference type="ChEBI" id="CHEBI:29105"/>
    </ligand>
</feature>
<feature type="binding site" evidence="10">
    <location>
        <position position="128"/>
    </location>
    <ligand>
        <name>ATP</name>
        <dbReference type="ChEBI" id="CHEBI:30616"/>
    </ligand>
</feature>
<dbReference type="InterPro" id="IPR001763">
    <property type="entry name" value="Rhodanese-like_dom"/>
</dbReference>
<dbReference type="SMART" id="SM00450">
    <property type="entry name" value="RHOD"/>
    <property type="match status" value="1"/>
</dbReference>
<name>A0ABR2WPY3_9FUNG</name>
<keyword evidence="6 10" id="KW-0547">Nucleotide-binding</keyword>
<comment type="cofactor">
    <cofactor evidence="10">
        <name>Zn(2+)</name>
        <dbReference type="ChEBI" id="CHEBI:29105"/>
    </cofactor>
    <text evidence="10">Binds 1 zinc ion per subunit.</text>
</comment>
<keyword evidence="8 10" id="KW-0067">ATP-binding</keyword>
<dbReference type="PANTHER" id="PTHR10953:SF102">
    <property type="entry name" value="ADENYLYLTRANSFERASE AND SULFURTRANSFERASE MOCS3"/>
    <property type="match status" value="1"/>
</dbReference>
<sequence length="432" mass="47589">MEEKLRVENAELRRELEMLKQELTLLKEQKETTKSDNSKAHEFDGLTNPEILRYGRQLILPSIGIQGQTKLKKASVLVVGAGGLGSPCILYLSAAGVGRLGIVDHDVVDETNLHRQIIHDESREGTSKAFSAKTSANKLNSFCQVEVYDTLFNSTNALEIIQQYDVVVDCTDNVATRYLINDACVLAGKPLVSGSSVRMDGQLTIYNFNGGPCYRCLFPTPPPPESVTNCSDGGVLGVVPGVIGCLEALETIKIITGLNDDYKPSLLIFSASHAPPFRSIKLRGRKSDCAVCGDNPTVTGLIDYVQFCGSSAIDKTPALNLLDSSERITCKEYSQIVNEKQPHLILDCRDKVQFDICSLPNSKHIPLTQLEKKIDELNEYDRNAPVYIVCRRGQDSQVAVRVLQNHGWTNAKDIIGGLQSWTKDVDPTFPLY</sequence>
<dbReference type="Pfam" id="PF00581">
    <property type="entry name" value="Rhodanese"/>
    <property type="match status" value="1"/>
</dbReference>
<feature type="binding site" evidence="10">
    <location>
        <position position="289"/>
    </location>
    <ligand>
        <name>Zn(2+)</name>
        <dbReference type="ChEBI" id="CHEBI:29105"/>
    </ligand>
</feature>
<comment type="subcellular location">
    <subcellularLocation>
        <location evidence="1">Cytoplasm</location>
        <location evidence="1">Cytosol</location>
    </subcellularLocation>
</comment>
<organism evidence="13 14">
    <name type="scientific">Basidiobolus ranarum</name>
    <dbReference type="NCBI Taxonomy" id="34480"/>
    <lineage>
        <taxon>Eukaryota</taxon>
        <taxon>Fungi</taxon>
        <taxon>Fungi incertae sedis</taxon>
        <taxon>Zoopagomycota</taxon>
        <taxon>Entomophthoromycotina</taxon>
        <taxon>Basidiobolomycetes</taxon>
        <taxon>Basidiobolales</taxon>
        <taxon>Basidiobolaceae</taxon>
        <taxon>Basidiobolus</taxon>
    </lineage>
</organism>
<protein>
    <recommendedName>
        <fullName evidence="12">Rhodanese domain-containing protein</fullName>
    </recommendedName>
</protein>
<dbReference type="PANTHER" id="PTHR10953">
    <property type="entry name" value="UBIQUITIN-ACTIVATING ENZYME E1"/>
    <property type="match status" value="1"/>
</dbReference>
<keyword evidence="7 10" id="KW-0862">Zinc</keyword>
<feature type="coiled-coil region" evidence="11">
    <location>
        <begin position="2"/>
        <end position="36"/>
    </location>
</feature>
<reference evidence="13 14" key="1">
    <citation type="submission" date="2023-04" db="EMBL/GenBank/DDBJ databases">
        <title>Genome of Basidiobolus ranarum AG-B5.</title>
        <authorList>
            <person name="Stajich J.E."/>
            <person name="Carter-House D."/>
            <person name="Gryganskyi A."/>
        </authorList>
    </citation>
    <scope>NUCLEOTIDE SEQUENCE [LARGE SCALE GENOMIC DNA]</scope>
    <source>
        <strain evidence="13 14">AG-B5</strain>
    </source>
</reference>
<keyword evidence="3 10" id="KW-0808">Transferase</keyword>
<evidence type="ECO:0000256" key="7">
    <source>
        <dbReference type="ARBA" id="ARBA00022833"/>
    </source>
</evidence>
<evidence type="ECO:0000256" key="6">
    <source>
        <dbReference type="ARBA" id="ARBA00022741"/>
    </source>
</evidence>
<evidence type="ECO:0000256" key="9">
    <source>
        <dbReference type="ARBA" id="ARBA00023268"/>
    </source>
</evidence>
<dbReference type="Gene3D" id="3.40.250.10">
    <property type="entry name" value="Rhodanese-like domain"/>
    <property type="match status" value="1"/>
</dbReference>
<dbReference type="InterPro" id="IPR035985">
    <property type="entry name" value="Ubiquitin-activating_enz"/>
</dbReference>
<evidence type="ECO:0000256" key="11">
    <source>
        <dbReference type="SAM" id="Coils"/>
    </source>
</evidence>
<evidence type="ECO:0000256" key="8">
    <source>
        <dbReference type="ARBA" id="ARBA00022840"/>
    </source>
</evidence>
<dbReference type="InterPro" id="IPR036873">
    <property type="entry name" value="Rhodanese-like_dom_sf"/>
</dbReference>
<comment type="similarity">
    <text evidence="10">In the N-terminal section; belongs to the HesA/MoeB/ThiF family. UBA4 subfamily.</text>
</comment>
<gene>
    <name evidence="10" type="primary">UBA4</name>
    <name evidence="13" type="ORF">K7432_009631</name>
</gene>
<accession>A0ABR2WPY3</accession>
<comment type="pathway">
    <text evidence="10">tRNA modification; 5-methoxycarbonylmethyl-2-thiouridine-tRNA biosynthesis.</text>
</comment>
<dbReference type="InterPro" id="IPR000594">
    <property type="entry name" value="ThiF_NAD_FAD-bd"/>
</dbReference>
<proteinExistence type="inferred from homology"/>
<evidence type="ECO:0000256" key="4">
    <source>
        <dbReference type="ARBA" id="ARBA00022694"/>
    </source>
</evidence>
<feature type="binding site" evidence="10">
    <location>
        <begin position="111"/>
        <end position="115"/>
    </location>
    <ligand>
        <name>ATP</name>
        <dbReference type="ChEBI" id="CHEBI:30616"/>
    </ligand>
</feature>
<dbReference type="NCBIfam" id="NF004281">
    <property type="entry name" value="PRK05690.1"/>
    <property type="match status" value="1"/>
</dbReference>
<comment type="caution">
    <text evidence="13">The sequence shown here is derived from an EMBL/GenBank/DDBJ whole genome shotgun (WGS) entry which is preliminary data.</text>
</comment>
<dbReference type="InterPro" id="IPR028885">
    <property type="entry name" value="MOCS3/Uba4"/>
</dbReference>
<evidence type="ECO:0000256" key="3">
    <source>
        <dbReference type="ARBA" id="ARBA00022679"/>
    </source>
</evidence>
<feature type="domain" description="Rhodanese" evidence="12">
    <location>
        <begin position="339"/>
        <end position="430"/>
    </location>
</feature>
<feature type="active site" description="Cysteine persulfide intermediate; for sulfurtransferase activity" evidence="10">
    <location>
        <position position="390"/>
    </location>
</feature>
<evidence type="ECO:0000259" key="12">
    <source>
        <dbReference type="PROSITE" id="PS50206"/>
    </source>
</evidence>
<keyword evidence="14" id="KW-1185">Reference proteome</keyword>
<evidence type="ECO:0000256" key="5">
    <source>
        <dbReference type="ARBA" id="ARBA00022723"/>
    </source>
</evidence>
<dbReference type="Gene3D" id="3.40.50.720">
    <property type="entry name" value="NAD(P)-binding Rossmann-like Domain"/>
    <property type="match status" value="1"/>
</dbReference>
<dbReference type="Proteomes" id="UP001479436">
    <property type="component" value="Unassembled WGS sequence"/>
</dbReference>
<feature type="binding site" evidence="10">
    <location>
        <position position="104"/>
    </location>
    <ligand>
        <name>ATP</name>
        <dbReference type="ChEBI" id="CHEBI:30616"/>
    </ligand>
</feature>
<dbReference type="InterPro" id="IPR045886">
    <property type="entry name" value="ThiF/MoeB/HesA"/>
</dbReference>
<evidence type="ECO:0000256" key="2">
    <source>
        <dbReference type="ARBA" id="ARBA00022490"/>
    </source>
</evidence>
<dbReference type="HAMAP" id="MF_03049">
    <property type="entry name" value="MOCS3_Uba4"/>
    <property type="match status" value="1"/>
</dbReference>
<feature type="binding site" evidence="10">
    <location>
        <position position="292"/>
    </location>
    <ligand>
        <name>Zn(2+)</name>
        <dbReference type="ChEBI" id="CHEBI:29105"/>
    </ligand>
</feature>
<keyword evidence="4 10" id="KW-0819">tRNA processing</keyword>
<feature type="binding site" evidence="10">
    <location>
        <position position="83"/>
    </location>
    <ligand>
        <name>ATP</name>
        <dbReference type="ChEBI" id="CHEBI:30616"/>
    </ligand>
</feature>
<keyword evidence="9 10" id="KW-0511">Multifunctional enzyme</keyword>
<feature type="active site" description="Glycyl thioester intermediate; for adenylyltransferase activity" evidence="10">
    <location>
        <position position="230"/>
    </location>
</feature>
<evidence type="ECO:0000313" key="13">
    <source>
        <dbReference type="EMBL" id="KAK9763564.1"/>
    </source>
</evidence>
<feature type="binding site" evidence="10">
    <location>
        <begin position="172"/>
        <end position="173"/>
    </location>
    <ligand>
        <name>ATP</name>
        <dbReference type="ChEBI" id="CHEBI:30616"/>
    </ligand>
</feature>
<keyword evidence="5 10" id="KW-0479">Metal-binding</keyword>
<dbReference type="CDD" id="cd00757">
    <property type="entry name" value="ThiF_MoeB_HesA_family"/>
    <property type="match status" value="1"/>
</dbReference>
<dbReference type="PROSITE" id="PS50206">
    <property type="entry name" value="RHODANESE_3"/>
    <property type="match status" value="1"/>
</dbReference>
<evidence type="ECO:0000313" key="14">
    <source>
        <dbReference type="Proteomes" id="UP001479436"/>
    </source>
</evidence>
<dbReference type="SUPFAM" id="SSF69572">
    <property type="entry name" value="Activating enzymes of the ubiquitin-like proteins"/>
    <property type="match status" value="1"/>
</dbReference>
<keyword evidence="2 10" id="KW-0963">Cytoplasm</keyword>